<feature type="domain" description="Response regulatory" evidence="2">
    <location>
        <begin position="3"/>
        <end position="121"/>
    </location>
</feature>
<evidence type="ECO:0000313" key="4">
    <source>
        <dbReference type="EMBL" id="MDW3126926.1"/>
    </source>
</evidence>
<evidence type="ECO:0000256" key="1">
    <source>
        <dbReference type="PROSITE-ProRule" id="PRU00169"/>
    </source>
</evidence>
<dbReference type="GO" id="GO:0003677">
    <property type="term" value="F:DNA binding"/>
    <property type="evidence" value="ECO:0007669"/>
    <property type="project" value="UniProtKB-KW"/>
</dbReference>
<dbReference type="RefSeq" id="WP_144169677.1">
    <property type="nucleotide sequence ID" value="NZ_CACRSV010000002.1"/>
</dbReference>
<evidence type="ECO:0000313" key="5">
    <source>
        <dbReference type="EMBL" id="VYS72224.1"/>
    </source>
</evidence>
<organism evidence="5">
    <name type="scientific">Bifidobacterium longum</name>
    <dbReference type="NCBI Taxonomy" id="216816"/>
    <lineage>
        <taxon>Bacteria</taxon>
        <taxon>Bacillati</taxon>
        <taxon>Actinomycetota</taxon>
        <taxon>Actinomycetes</taxon>
        <taxon>Bifidobacteriales</taxon>
        <taxon>Bifidobacteriaceae</taxon>
        <taxon>Bifidobacterium</taxon>
    </lineage>
</organism>
<dbReference type="Gene3D" id="3.40.50.2300">
    <property type="match status" value="1"/>
</dbReference>
<evidence type="ECO:0000259" key="3">
    <source>
        <dbReference type="PROSITE" id="PS50930"/>
    </source>
</evidence>
<dbReference type="InterPro" id="IPR001789">
    <property type="entry name" value="Sig_transdc_resp-reg_receiver"/>
</dbReference>
<dbReference type="SMART" id="SM00850">
    <property type="entry name" value="LytTR"/>
    <property type="match status" value="1"/>
</dbReference>
<dbReference type="InterPro" id="IPR011006">
    <property type="entry name" value="CheY-like_superfamily"/>
</dbReference>
<feature type="modified residue" description="4-aspartylphosphate" evidence="1">
    <location>
        <position position="58"/>
    </location>
</feature>
<dbReference type="GO" id="GO:0000156">
    <property type="term" value="F:phosphorelay response regulator activity"/>
    <property type="evidence" value="ECO:0007669"/>
    <property type="project" value="InterPro"/>
</dbReference>
<dbReference type="PROSITE" id="PS50930">
    <property type="entry name" value="HTH_LYTTR"/>
    <property type="match status" value="1"/>
</dbReference>
<dbReference type="PANTHER" id="PTHR37299:SF1">
    <property type="entry name" value="STAGE 0 SPORULATION PROTEIN A HOMOLOG"/>
    <property type="match status" value="1"/>
</dbReference>
<protein>
    <submittedName>
        <fullName evidence="4">LytTR family DNA-binding domain-containing protein</fullName>
    </submittedName>
    <submittedName>
        <fullName evidence="5">Sensory transduction protein LytR</fullName>
    </submittedName>
</protein>
<dbReference type="PROSITE" id="PS50110">
    <property type="entry name" value="RESPONSE_REGULATORY"/>
    <property type="match status" value="1"/>
</dbReference>
<proteinExistence type="predicted"/>
<gene>
    <name evidence="5" type="primary">lytR_1</name>
    <name evidence="5" type="ORF">BLLFYP82_00316</name>
    <name evidence="4" type="ORF">RS890_07515</name>
</gene>
<feature type="domain" description="HTH LytTR-type" evidence="3">
    <location>
        <begin position="131"/>
        <end position="228"/>
    </location>
</feature>
<evidence type="ECO:0000259" key="2">
    <source>
        <dbReference type="PROSITE" id="PS50110"/>
    </source>
</evidence>
<dbReference type="EMBL" id="JAWLRA010000032">
    <property type="protein sequence ID" value="MDW3126926.1"/>
    <property type="molecule type" value="Genomic_DNA"/>
</dbReference>
<dbReference type="AlphaFoldDB" id="A0A6N2QUQ1"/>
<dbReference type="InterPro" id="IPR046947">
    <property type="entry name" value="LytR-like"/>
</dbReference>
<sequence length="238" mass="26850">MFTVAVVEDDETAVAKLRACLDQYAATHAGVQFDVTVFNEPTSFLDPYKTVWDIVFMDIEMPNMDGMEAAHRLRAADSEVILIFVTNMAQFAAKGYEVDALDYIVKPFAYPDFERKLGRAVKLRERESEAIVIAQRGVTHRVLLRDISYIEVRDHSLEYHTEHGVIAVTGTLKELERQLRGRGFLRCGNPYMVNQRHIASVQGAEVILADDTRLPIGRAFRKQFLIDLAGDLGHGHAL</sequence>
<dbReference type="EMBL" id="CACRSV010000002">
    <property type="protein sequence ID" value="VYS72224.1"/>
    <property type="molecule type" value="Genomic_DNA"/>
</dbReference>
<dbReference type="InterPro" id="IPR007492">
    <property type="entry name" value="LytTR_DNA-bd_dom"/>
</dbReference>
<dbReference type="SMART" id="SM00448">
    <property type="entry name" value="REC"/>
    <property type="match status" value="1"/>
</dbReference>
<dbReference type="Pfam" id="PF00072">
    <property type="entry name" value="Response_reg"/>
    <property type="match status" value="1"/>
</dbReference>
<dbReference type="PANTHER" id="PTHR37299">
    <property type="entry name" value="TRANSCRIPTIONAL REGULATOR-RELATED"/>
    <property type="match status" value="1"/>
</dbReference>
<dbReference type="SUPFAM" id="SSF52172">
    <property type="entry name" value="CheY-like"/>
    <property type="match status" value="1"/>
</dbReference>
<keyword evidence="1" id="KW-0597">Phosphoprotein</keyword>
<accession>A0A6N2QUQ1</accession>
<reference evidence="4" key="2">
    <citation type="submission" date="2023-10" db="EMBL/GenBank/DDBJ databases">
        <title>Rapid discrimination of Bifidobacterium longum Subspecies based on MALDI-TOF MS and Machine Learning.</title>
        <authorList>
            <person name="Chen J."/>
        </authorList>
    </citation>
    <scope>NUCLEOTIDE SEQUENCE</scope>
    <source>
        <strain evidence="4">YGMCC0039</strain>
    </source>
</reference>
<name>A0A6N2QUQ1_BIFLN</name>
<keyword evidence="4" id="KW-0238">DNA-binding</keyword>
<dbReference type="Pfam" id="PF04397">
    <property type="entry name" value="LytTR"/>
    <property type="match status" value="1"/>
</dbReference>
<dbReference type="Proteomes" id="UP001277803">
    <property type="component" value="Unassembled WGS sequence"/>
</dbReference>
<dbReference type="Gene3D" id="2.40.50.1020">
    <property type="entry name" value="LytTr DNA-binding domain"/>
    <property type="match status" value="1"/>
</dbReference>
<reference evidence="5" key="1">
    <citation type="submission" date="2019-11" db="EMBL/GenBank/DDBJ databases">
        <authorList>
            <person name="Feng L."/>
        </authorList>
    </citation>
    <scope>NUCLEOTIDE SEQUENCE</scope>
    <source>
        <strain evidence="5">BlongumLFYP82</strain>
    </source>
</reference>